<gene>
    <name evidence="3" type="ORF">F3Y22_tig00111917pilonHSYRG00188</name>
</gene>
<reference evidence="3" key="1">
    <citation type="submission" date="2019-09" db="EMBL/GenBank/DDBJ databases">
        <title>Draft genome information of white flower Hibiscus syriacus.</title>
        <authorList>
            <person name="Kim Y.-M."/>
        </authorList>
    </citation>
    <scope>NUCLEOTIDE SEQUENCE [LARGE SCALE GENOMIC DNA]</scope>
    <source>
        <strain evidence="3">YM2019G1</strain>
    </source>
</reference>
<name>A0A6A2Y6E1_HIBSY</name>
<proteinExistence type="predicted"/>
<dbReference type="InterPro" id="IPR044809">
    <property type="entry name" value="AUF1-like"/>
</dbReference>
<dbReference type="Gene3D" id="1.20.1280.50">
    <property type="match status" value="1"/>
</dbReference>
<dbReference type="InterPro" id="IPR036047">
    <property type="entry name" value="F-box-like_dom_sf"/>
</dbReference>
<dbReference type="PANTHER" id="PTHR31215">
    <property type="entry name" value="OS05G0510400 PROTEIN-RELATED"/>
    <property type="match status" value="1"/>
</dbReference>
<sequence>MSSLRSDPVHRIHPEPIDHLDRLPDSILLLVFNNIGDVKALCRCCVVSRRFHSLIPQVENVVVHVDCVISDDDCSPSSSSYDKSRSAGPISSLFQLLLGGIVKPFQTLVQILGPKRSAINEALNTRSSSSSSPLSVGPVDPGADVSEGEMEQGGVTHHSPTQVLRNFKEIRFLRIELPSGELGFDDGILLRWRADFGSSLDNCVILGASSVDKNVNLHVTECGNGGFCPNNSIANVDDNGSIPESFYTNGGLKLRVVWTISSLIAASARHYLLQQIIAEHKMLDSLVLTDADGQGVLCMNRDQLEELRVKPLSASSVSKRTLVPALNMSLWYAPQLELPDGVGLKGATLVAIRPSEMSASKKEIPDASWCSTAFEGPYGTAAKMLVKRRTYCLEMNSF</sequence>
<feature type="domain" description="F-box" evidence="2">
    <location>
        <begin position="20"/>
        <end position="55"/>
    </location>
</feature>
<dbReference type="EMBL" id="VEPZ02001462">
    <property type="protein sequence ID" value="KAE8671836.1"/>
    <property type="molecule type" value="Genomic_DNA"/>
</dbReference>
<feature type="region of interest" description="Disordered" evidence="1">
    <location>
        <begin position="123"/>
        <end position="158"/>
    </location>
</feature>
<keyword evidence="4" id="KW-1185">Reference proteome</keyword>
<dbReference type="OrthoDB" id="660108at2759"/>
<dbReference type="Proteomes" id="UP000436088">
    <property type="component" value="Unassembled WGS sequence"/>
</dbReference>
<evidence type="ECO:0000313" key="4">
    <source>
        <dbReference type="Proteomes" id="UP000436088"/>
    </source>
</evidence>
<organism evidence="3 4">
    <name type="scientific">Hibiscus syriacus</name>
    <name type="common">Rose of Sharon</name>
    <dbReference type="NCBI Taxonomy" id="106335"/>
    <lineage>
        <taxon>Eukaryota</taxon>
        <taxon>Viridiplantae</taxon>
        <taxon>Streptophyta</taxon>
        <taxon>Embryophyta</taxon>
        <taxon>Tracheophyta</taxon>
        <taxon>Spermatophyta</taxon>
        <taxon>Magnoliopsida</taxon>
        <taxon>eudicotyledons</taxon>
        <taxon>Gunneridae</taxon>
        <taxon>Pentapetalae</taxon>
        <taxon>rosids</taxon>
        <taxon>malvids</taxon>
        <taxon>Malvales</taxon>
        <taxon>Malvaceae</taxon>
        <taxon>Malvoideae</taxon>
        <taxon>Hibiscus</taxon>
    </lineage>
</organism>
<comment type="caution">
    <text evidence="3">The sequence shown here is derived from an EMBL/GenBank/DDBJ whole genome shotgun (WGS) entry which is preliminary data.</text>
</comment>
<dbReference type="SUPFAM" id="SSF81383">
    <property type="entry name" value="F-box domain"/>
    <property type="match status" value="1"/>
</dbReference>
<dbReference type="AlphaFoldDB" id="A0A6A2Y6E1"/>
<evidence type="ECO:0000259" key="2">
    <source>
        <dbReference type="Pfam" id="PF12937"/>
    </source>
</evidence>
<accession>A0A6A2Y6E1</accession>
<evidence type="ECO:0000313" key="3">
    <source>
        <dbReference type="EMBL" id="KAE8671836.1"/>
    </source>
</evidence>
<dbReference type="Pfam" id="PF12937">
    <property type="entry name" value="F-box-like"/>
    <property type="match status" value="1"/>
</dbReference>
<dbReference type="InterPro" id="IPR001810">
    <property type="entry name" value="F-box_dom"/>
</dbReference>
<evidence type="ECO:0000256" key="1">
    <source>
        <dbReference type="SAM" id="MobiDB-lite"/>
    </source>
</evidence>
<protein>
    <submittedName>
        <fullName evidence="3">F-box protein</fullName>
    </submittedName>
</protein>